<protein>
    <submittedName>
        <fullName evidence="4">Ribosomal protein S8</fullName>
    </submittedName>
</protein>
<dbReference type="InterPro" id="IPR000630">
    <property type="entry name" value="Ribosomal_uS8"/>
</dbReference>
<dbReference type="AlphaFoldDB" id="Q9G8U8"/>
<dbReference type="GO" id="GO:0005840">
    <property type="term" value="C:ribosome"/>
    <property type="evidence" value="ECO:0007669"/>
    <property type="project" value="UniProtKB-KW"/>
</dbReference>
<dbReference type="GO" id="GO:0006412">
    <property type="term" value="P:translation"/>
    <property type="evidence" value="ECO:0007669"/>
    <property type="project" value="InterPro"/>
</dbReference>
<keyword evidence="2 4" id="KW-0689">Ribosomal protein</keyword>
<reference evidence="4" key="1">
    <citation type="submission" date="2000-07" db="EMBL/GenBank/DDBJ databases">
        <title>Algae with secondary chloroplasts have mitochondria that originate from the host.</title>
        <authorList>
            <person name="Burger G."/>
            <person name="Lang B.F."/>
            <person name="Maier U.G."/>
            <person name="McFadden G.I."/>
            <person name="Gray W.M.M.W."/>
        </authorList>
    </citation>
    <scope>NUCLEOTIDE SEQUENCE</scope>
</reference>
<dbReference type="Gene3D" id="3.30.1370.30">
    <property type="match status" value="1"/>
</dbReference>
<accession>Q9G8U8</accession>
<keyword evidence="3" id="KW-0687">Ribonucleoprotein</keyword>
<dbReference type="GO" id="GO:1990904">
    <property type="term" value="C:ribonucleoprotein complex"/>
    <property type="evidence" value="ECO:0007669"/>
    <property type="project" value="UniProtKB-KW"/>
</dbReference>
<evidence type="ECO:0000256" key="3">
    <source>
        <dbReference type="ARBA" id="ARBA00023274"/>
    </source>
</evidence>
<gene>
    <name evidence="4" type="primary">rps8</name>
</gene>
<evidence type="ECO:0000256" key="2">
    <source>
        <dbReference type="ARBA" id="ARBA00022980"/>
    </source>
</evidence>
<organism evidence="4">
    <name type="scientific">Rhodomonas salina</name>
    <name type="common">Pyrenomonas salina</name>
    <dbReference type="NCBI Taxonomy" id="3034"/>
    <lineage>
        <taxon>Eukaryota</taxon>
        <taxon>Cryptophyceae</taxon>
        <taxon>Pyrenomonadales</taxon>
        <taxon>Pyrenomonadaceae</taxon>
        <taxon>Rhodomonas</taxon>
    </lineage>
</organism>
<proteinExistence type="inferred from homology"/>
<dbReference type="RefSeq" id="NP_066478.1">
    <property type="nucleotide sequence ID" value="NC_002572.1"/>
</dbReference>
<keyword evidence="4" id="KW-0496">Mitochondrion</keyword>
<evidence type="ECO:0000313" key="4">
    <source>
        <dbReference type="EMBL" id="AAG17749.1"/>
    </source>
</evidence>
<geneLocation type="mitochondrion" evidence="4"/>
<dbReference type="Pfam" id="PF00410">
    <property type="entry name" value="Ribosomal_S8"/>
    <property type="match status" value="1"/>
</dbReference>
<dbReference type="GO" id="GO:0003735">
    <property type="term" value="F:structural constituent of ribosome"/>
    <property type="evidence" value="ECO:0007669"/>
    <property type="project" value="InterPro"/>
</dbReference>
<name>Q9G8U8_RHDSA</name>
<sequence>MKKTLITKFLCQLKNLSSAKHLFFNVNYNKTNEFLASFLTKQGFFRGFFIVNNEKVKICIILKYIENERCSVSFLKKSDILLKKSQFQKHKRLKMYCNGLGLVLLHSIRGFILSENAFWLKLGGKKLMQLV</sequence>
<dbReference type="InterPro" id="IPR035987">
    <property type="entry name" value="Ribosomal_uS8_sf"/>
</dbReference>
<dbReference type="SUPFAM" id="SSF56047">
    <property type="entry name" value="Ribosomal protein S8"/>
    <property type="match status" value="1"/>
</dbReference>
<comment type="similarity">
    <text evidence="1">Belongs to the universal ribosomal protein uS8 family.</text>
</comment>
<evidence type="ECO:0000256" key="1">
    <source>
        <dbReference type="ARBA" id="ARBA00006471"/>
    </source>
</evidence>
<dbReference type="GeneID" id="801177"/>
<dbReference type="EMBL" id="AF288090">
    <property type="protein sequence ID" value="AAG17749.1"/>
    <property type="molecule type" value="Genomic_DNA"/>
</dbReference>